<proteinExistence type="predicted"/>
<evidence type="ECO:0008006" key="4">
    <source>
        <dbReference type="Google" id="ProtNLM"/>
    </source>
</evidence>
<dbReference type="InterPro" id="IPR032427">
    <property type="entry name" value="P22_portal"/>
</dbReference>
<feature type="region of interest" description="Disordered" evidence="1">
    <location>
        <begin position="594"/>
        <end position="616"/>
    </location>
</feature>
<name>A0ABS5QBZ7_9PROT</name>
<organism evidence="2 3">
    <name type="scientific">Roseococcus pinisoli</name>
    <dbReference type="NCBI Taxonomy" id="2835040"/>
    <lineage>
        <taxon>Bacteria</taxon>
        <taxon>Pseudomonadati</taxon>
        <taxon>Pseudomonadota</taxon>
        <taxon>Alphaproteobacteria</taxon>
        <taxon>Acetobacterales</taxon>
        <taxon>Roseomonadaceae</taxon>
        <taxon>Roseococcus</taxon>
    </lineage>
</organism>
<dbReference type="Pfam" id="PF16510">
    <property type="entry name" value="P22_portal"/>
    <property type="match status" value="1"/>
</dbReference>
<dbReference type="Proteomes" id="UP000766336">
    <property type="component" value="Unassembled WGS sequence"/>
</dbReference>
<evidence type="ECO:0000313" key="3">
    <source>
        <dbReference type="Proteomes" id="UP000766336"/>
    </source>
</evidence>
<sequence length="616" mass="67587">MPDDILRTALDQFQQSQSASGANRRDAIADIEFARLGEQWPAAIRRQRQLEGRPVLTINRLPSLIRQVVNDARQNKPAISVHPVDGGADYDTAEVIGGLLRAIERNSNAGVAYDTAIDHAVTGGFGFFRIEVDYAHPESFDMDARISRIANPLSVYWDTASMEVDASDWRYAFVSDFMPRTELQRKYPKAAPSSWDGGSGDQPPDWGDTEAVRVAEYWSRESDSQKIYGFEDGSVYSEALLIEAAKRMAMSLGYDQETVRSAPKALLLRELFSQTGRAPARERDAETHKVTRRVITANEILEETSWPGTTIPICPVWGEEIVVRGIRHFRGLIRDARDPQAMLNFWRSASTELVALAPRAPWLIDEDALPEGEELAKWLTANTRSHAYLTFRGRGAGGQMPSRVPFAGVPAGALQEALNASDDLKSVTGIFDAALGARGNETSGRAINARQRQSNTSTFHFIDNLSRAIQYCGRCLVEIVGGLYSQRQAIQILGPDMTPKVVQLAQGGGGALNPEGQPRLYDLSVGRYDVTVKTGPSYATQREEAANSLMELVRAYPAAAPVLGDLIVRNMDWPDADEAAKRIQMLQQMMLQQQGMLPPPGGPGPQGMPPAALPPG</sequence>
<dbReference type="RefSeq" id="WP_213669893.1">
    <property type="nucleotide sequence ID" value="NZ_JAHCDA010000002.1"/>
</dbReference>
<evidence type="ECO:0000256" key="1">
    <source>
        <dbReference type="SAM" id="MobiDB-lite"/>
    </source>
</evidence>
<reference evidence="2 3" key="1">
    <citation type="submission" date="2021-05" db="EMBL/GenBank/DDBJ databases">
        <title>Roseococcus sp. XZZS9, whole genome shotgun sequencing project.</title>
        <authorList>
            <person name="Zhao G."/>
            <person name="Shen L."/>
        </authorList>
    </citation>
    <scope>NUCLEOTIDE SEQUENCE [LARGE SCALE GENOMIC DNA]</scope>
    <source>
        <strain evidence="2 3">XZZS9</strain>
    </source>
</reference>
<feature type="compositionally biased region" description="Pro residues" evidence="1">
    <location>
        <begin position="597"/>
        <end position="616"/>
    </location>
</feature>
<gene>
    <name evidence="2" type="ORF">KHU32_09665</name>
</gene>
<accession>A0ABS5QBZ7</accession>
<comment type="caution">
    <text evidence="2">The sequence shown here is derived from an EMBL/GenBank/DDBJ whole genome shotgun (WGS) entry which is preliminary data.</text>
</comment>
<keyword evidence="3" id="KW-1185">Reference proteome</keyword>
<dbReference type="EMBL" id="JAHCDA010000002">
    <property type="protein sequence ID" value="MBS7811204.1"/>
    <property type="molecule type" value="Genomic_DNA"/>
</dbReference>
<protein>
    <recommendedName>
        <fullName evidence="4">Portal protein</fullName>
    </recommendedName>
</protein>
<evidence type="ECO:0000313" key="2">
    <source>
        <dbReference type="EMBL" id="MBS7811204.1"/>
    </source>
</evidence>